<dbReference type="AlphaFoldDB" id="A0A6J0B6Q3"/>
<gene>
    <name evidence="4" type="primary">LOC107216990</name>
</gene>
<feature type="domain" description="CRAL-TRIO" evidence="2">
    <location>
        <begin position="398"/>
        <end position="540"/>
    </location>
</feature>
<name>A0A6J0B6Q3_NEOLC</name>
<dbReference type="InterPro" id="IPR027417">
    <property type="entry name" value="P-loop_NTPase"/>
</dbReference>
<dbReference type="SUPFAM" id="SSF46938">
    <property type="entry name" value="CRAL/TRIO N-terminal domain"/>
    <property type="match status" value="1"/>
</dbReference>
<dbReference type="GO" id="GO:0016887">
    <property type="term" value="F:ATP hydrolysis activity"/>
    <property type="evidence" value="ECO:0007669"/>
    <property type="project" value="InterPro"/>
</dbReference>
<evidence type="ECO:0000313" key="4">
    <source>
        <dbReference type="RefSeq" id="XP_015509821.2"/>
    </source>
</evidence>
<sequence length="575" mass="65758">MTKHTKLNLNIKPGWKIGMAGKTEAGKSSLISALFHLTGNGLEGEILLDGIDAKLIGLHELRPRISMIPQEPILFSTILRYNPDPFDQYSDTQLWNSLREVELGNAVSSLKFQLGYYTQTGCRRAVLILDCWKVNVIGRRFPGYIFTSIQTEESADAVRIQELHDPINKNSERLPEDDFERIKIERVRPSYPEDFNHHRLTSNLVGTRNSEKPIGSSVDDTECRNALKNIDAEGLVIGGETDKPSPFSPQIEFRSEDQEAGNFGPSRNGRRMPEPKIENEPDDEEVALDLSEPPEEVMEYARTQLGETDEVKCLTIDELRDMIYERGECTPHRMDDAFLIRFLRARRFNVNKAHRLVVNYYNFKDDHPDIHRGLNPLEMRHIGDDDIMTVPAYRTQCGRRMMIFRIGNWDPRKYSIIEIFKATVVVLELGVLEPRAQILGGVVIFDLEGLAMAHAWTVTPQIASMVLALMVTSFPIKSHAIHILHQSWVFDAIFAVFKPLLDSRMRDKIFFHGSDMESLHRHVVPTSLPKKYGGTRNELPYYKWIDSLSKNPTIVKEMQLLGYIASEEIIKNLET</sequence>
<dbReference type="Proteomes" id="UP000829291">
    <property type="component" value="Chromosome 5"/>
</dbReference>
<dbReference type="PANTHER" id="PTHR10174:SF234">
    <property type="entry name" value="SD01558P"/>
    <property type="match status" value="1"/>
</dbReference>
<reference evidence="4" key="1">
    <citation type="submission" date="2025-08" db="UniProtKB">
        <authorList>
            <consortium name="RefSeq"/>
        </authorList>
    </citation>
    <scope>IDENTIFICATION</scope>
    <source>
        <tissue evidence="4">Thorax and Abdomen</tissue>
    </source>
</reference>
<evidence type="ECO:0000256" key="1">
    <source>
        <dbReference type="SAM" id="MobiDB-lite"/>
    </source>
</evidence>
<dbReference type="CDD" id="cd00170">
    <property type="entry name" value="SEC14"/>
    <property type="match status" value="1"/>
</dbReference>
<dbReference type="GO" id="GO:0005524">
    <property type="term" value="F:ATP binding"/>
    <property type="evidence" value="ECO:0007669"/>
    <property type="project" value="InterPro"/>
</dbReference>
<dbReference type="GeneID" id="107216990"/>
<dbReference type="Gene3D" id="3.40.525.10">
    <property type="entry name" value="CRAL-TRIO lipid binding domain"/>
    <property type="match status" value="1"/>
</dbReference>
<dbReference type="GO" id="GO:1902936">
    <property type="term" value="F:phosphatidylinositol bisphosphate binding"/>
    <property type="evidence" value="ECO:0007669"/>
    <property type="project" value="TreeGrafter"/>
</dbReference>
<dbReference type="Pfam" id="PF00005">
    <property type="entry name" value="ABC_tran"/>
    <property type="match status" value="1"/>
</dbReference>
<dbReference type="SUPFAM" id="SSF52087">
    <property type="entry name" value="CRAL/TRIO domain"/>
    <property type="match status" value="1"/>
</dbReference>
<keyword evidence="3" id="KW-1185">Reference proteome</keyword>
<dbReference type="InParanoid" id="A0A6J0B6Q3"/>
<dbReference type="SMART" id="SM01100">
    <property type="entry name" value="CRAL_TRIO_N"/>
    <property type="match status" value="1"/>
</dbReference>
<dbReference type="InterPro" id="IPR036273">
    <property type="entry name" value="CRAL/TRIO_N_dom_sf"/>
</dbReference>
<dbReference type="GO" id="GO:0016020">
    <property type="term" value="C:membrane"/>
    <property type="evidence" value="ECO:0007669"/>
    <property type="project" value="TreeGrafter"/>
</dbReference>
<dbReference type="InterPro" id="IPR003439">
    <property type="entry name" value="ABC_transporter-like_ATP-bd"/>
</dbReference>
<feature type="region of interest" description="Disordered" evidence="1">
    <location>
        <begin position="252"/>
        <end position="285"/>
    </location>
</feature>
<evidence type="ECO:0000259" key="2">
    <source>
        <dbReference type="PROSITE" id="PS50191"/>
    </source>
</evidence>
<dbReference type="Gene3D" id="1.20.5.1200">
    <property type="entry name" value="Alpha-tocopherol transfer"/>
    <property type="match status" value="1"/>
</dbReference>
<evidence type="ECO:0000313" key="3">
    <source>
        <dbReference type="Proteomes" id="UP000829291"/>
    </source>
</evidence>
<dbReference type="OrthoDB" id="440711at2759"/>
<dbReference type="InterPro" id="IPR036865">
    <property type="entry name" value="CRAL-TRIO_dom_sf"/>
</dbReference>
<dbReference type="InterPro" id="IPR011074">
    <property type="entry name" value="CRAL/TRIO_N_dom"/>
</dbReference>
<organism evidence="4">
    <name type="scientific">Neodiprion lecontei</name>
    <name type="common">Redheaded pine sawfly</name>
    <dbReference type="NCBI Taxonomy" id="441921"/>
    <lineage>
        <taxon>Eukaryota</taxon>
        <taxon>Metazoa</taxon>
        <taxon>Ecdysozoa</taxon>
        <taxon>Arthropoda</taxon>
        <taxon>Hexapoda</taxon>
        <taxon>Insecta</taxon>
        <taxon>Pterygota</taxon>
        <taxon>Neoptera</taxon>
        <taxon>Endopterygota</taxon>
        <taxon>Hymenoptera</taxon>
        <taxon>Tenthredinoidea</taxon>
        <taxon>Diprionidae</taxon>
        <taxon>Diprioninae</taxon>
        <taxon>Neodiprion</taxon>
    </lineage>
</organism>
<accession>A0A6J0B6Q3</accession>
<dbReference type="Pfam" id="PF00650">
    <property type="entry name" value="CRAL_TRIO"/>
    <property type="match status" value="1"/>
</dbReference>
<dbReference type="Gene3D" id="3.40.50.300">
    <property type="entry name" value="P-loop containing nucleotide triphosphate hydrolases"/>
    <property type="match status" value="1"/>
</dbReference>
<dbReference type="SMART" id="SM00516">
    <property type="entry name" value="SEC14"/>
    <property type="match status" value="1"/>
</dbReference>
<dbReference type="Pfam" id="PF03765">
    <property type="entry name" value="CRAL_TRIO_N"/>
    <property type="match status" value="1"/>
</dbReference>
<dbReference type="RefSeq" id="XP_015509821.2">
    <property type="nucleotide sequence ID" value="XM_015654335.2"/>
</dbReference>
<dbReference type="PROSITE" id="PS50191">
    <property type="entry name" value="CRAL_TRIO"/>
    <property type="match status" value="1"/>
</dbReference>
<dbReference type="SUPFAM" id="SSF52540">
    <property type="entry name" value="P-loop containing nucleoside triphosphate hydrolases"/>
    <property type="match status" value="1"/>
</dbReference>
<dbReference type="PANTHER" id="PTHR10174">
    <property type="entry name" value="ALPHA-TOCOPHEROL TRANSFER PROTEIN-RELATED"/>
    <property type="match status" value="1"/>
</dbReference>
<dbReference type="Gene3D" id="1.10.8.20">
    <property type="entry name" value="N-terminal domain of phosphatidylinositol transfer protein sec14p"/>
    <property type="match status" value="1"/>
</dbReference>
<dbReference type="KEGG" id="nlo:107216990"/>
<proteinExistence type="predicted"/>
<protein>
    <submittedName>
        <fullName evidence="4">Uncharacterized protein LOC107216990 isoform X1</fullName>
    </submittedName>
</protein>
<dbReference type="InterPro" id="IPR001251">
    <property type="entry name" value="CRAL-TRIO_dom"/>
</dbReference>
<dbReference type="PRINTS" id="PR00180">
    <property type="entry name" value="CRETINALDHBP"/>
</dbReference>